<organism evidence="1 2">
    <name type="scientific">Eruca vesicaria subsp. sativa</name>
    <name type="common">Garden rocket</name>
    <name type="synonym">Eruca sativa</name>
    <dbReference type="NCBI Taxonomy" id="29727"/>
    <lineage>
        <taxon>Eukaryota</taxon>
        <taxon>Viridiplantae</taxon>
        <taxon>Streptophyta</taxon>
        <taxon>Embryophyta</taxon>
        <taxon>Tracheophyta</taxon>
        <taxon>Spermatophyta</taxon>
        <taxon>Magnoliopsida</taxon>
        <taxon>eudicotyledons</taxon>
        <taxon>Gunneridae</taxon>
        <taxon>Pentapetalae</taxon>
        <taxon>rosids</taxon>
        <taxon>malvids</taxon>
        <taxon>Brassicales</taxon>
        <taxon>Brassicaceae</taxon>
        <taxon>Brassiceae</taxon>
        <taxon>Eruca</taxon>
    </lineage>
</organism>
<dbReference type="AlphaFoldDB" id="A0ABC8JDB9"/>
<evidence type="ECO:0008006" key="3">
    <source>
        <dbReference type="Google" id="ProtNLM"/>
    </source>
</evidence>
<keyword evidence="2" id="KW-1185">Reference proteome</keyword>
<dbReference type="CDD" id="cd00756">
    <property type="entry name" value="MoaE"/>
    <property type="match status" value="1"/>
</dbReference>
<gene>
    <name evidence="1" type="ORF">ERUC_LOCUS9771</name>
</gene>
<dbReference type="Proteomes" id="UP001642260">
    <property type="component" value="Unassembled WGS sequence"/>
</dbReference>
<dbReference type="Gene3D" id="3.90.1170.40">
    <property type="entry name" value="Molybdopterin biosynthesis MoaE subunit"/>
    <property type="match status" value="1"/>
</dbReference>
<accession>A0ABC8JDB9</accession>
<dbReference type="Pfam" id="PF02391">
    <property type="entry name" value="MoaE"/>
    <property type="match status" value="1"/>
</dbReference>
<protein>
    <recommendedName>
        <fullName evidence="3">Molybdopterin synthase catalytic subunit</fullName>
    </recommendedName>
</protein>
<dbReference type="GO" id="GO:0032324">
    <property type="term" value="P:molybdopterin cofactor biosynthetic process"/>
    <property type="evidence" value="ECO:0007669"/>
    <property type="project" value="UniProtKB-ARBA"/>
</dbReference>
<dbReference type="PANTHER" id="PTHR23404">
    <property type="entry name" value="MOLYBDOPTERIN SYNTHASE RELATED"/>
    <property type="match status" value="1"/>
</dbReference>
<dbReference type="EMBL" id="CAKOAT010098377">
    <property type="protein sequence ID" value="CAH8323021.1"/>
    <property type="molecule type" value="Genomic_DNA"/>
</dbReference>
<dbReference type="InterPro" id="IPR003448">
    <property type="entry name" value="Mopterin_biosynth_MoaE"/>
</dbReference>
<evidence type="ECO:0000313" key="1">
    <source>
        <dbReference type="EMBL" id="CAH8323021.1"/>
    </source>
</evidence>
<name>A0ABC8JDB9_ERUVS</name>
<proteinExistence type="predicted"/>
<reference evidence="1 2" key="1">
    <citation type="submission" date="2022-03" db="EMBL/GenBank/DDBJ databases">
        <authorList>
            <person name="Macdonald S."/>
            <person name="Ahmed S."/>
            <person name="Newling K."/>
        </authorList>
    </citation>
    <scope>NUCLEOTIDE SEQUENCE [LARGE SCALE GENOMIC DNA]</scope>
</reference>
<dbReference type="SUPFAM" id="SSF54690">
    <property type="entry name" value="Molybdopterin synthase subunit MoaE"/>
    <property type="match status" value="1"/>
</dbReference>
<evidence type="ECO:0000313" key="2">
    <source>
        <dbReference type="Proteomes" id="UP001642260"/>
    </source>
</evidence>
<dbReference type="InterPro" id="IPR036563">
    <property type="entry name" value="MoaE_sf"/>
</dbReference>
<comment type="caution">
    <text evidence="1">The sequence shown here is derived from an EMBL/GenBank/DDBJ whole genome shotgun (WGS) entry which is preliminary data.</text>
</comment>
<sequence length="114" mass="12912">MSVPLKLVLYVPMATRCLSSICTSARSNWDIHKIAVAHHLGPVPVGETRVFIAVSSVHRADGLDACKFLIDELKATVPIWKKEVYTNGEIWKENSEFLCVRFIIFIFYALFRDG</sequence>